<evidence type="ECO:0000313" key="1">
    <source>
        <dbReference type="EMBL" id="EAA19682.1"/>
    </source>
</evidence>
<sequence>MLNAVLLFHINGYTIRFSETFLITTQHYFTIEVIKYRIFNKLFE</sequence>
<name>Q7RQW0_PLAYO</name>
<protein>
    <submittedName>
        <fullName evidence="1">Uncharacterized protein</fullName>
    </submittedName>
</protein>
<accession>Q7RQW0</accession>
<proteinExistence type="predicted"/>
<comment type="caution">
    <text evidence="1">The sequence shown here is derived from an EMBL/GenBank/DDBJ whole genome shotgun (WGS) entry which is preliminary data.</text>
</comment>
<dbReference type="Proteomes" id="UP000008553">
    <property type="component" value="Unassembled WGS sequence"/>
</dbReference>
<reference evidence="1 2" key="1">
    <citation type="journal article" date="2002" name="Nature">
        <title>Genome sequence and comparative analysis of the model rodent malaria parasite Plasmodium yoelii yoelii.</title>
        <authorList>
            <person name="Carlton J.M."/>
            <person name="Angiuoli S.V."/>
            <person name="Suh B.B."/>
            <person name="Kooij T.W."/>
            <person name="Pertea M."/>
            <person name="Silva J.C."/>
            <person name="Ermolaeva M.D."/>
            <person name="Allen J.E."/>
            <person name="Selengut J.D."/>
            <person name="Koo H.L."/>
            <person name="Peterson J.D."/>
            <person name="Pop M."/>
            <person name="Kosack D.S."/>
            <person name="Shumway M.F."/>
            <person name="Bidwell S.L."/>
            <person name="Shallom S.J."/>
            <person name="van Aken S.E."/>
            <person name="Riedmuller S.B."/>
            <person name="Feldblyum T.V."/>
            <person name="Cho J.K."/>
            <person name="Quackenbush J."/>
            <person name="Sedegah M."/>
            <person name="Shoaibi A."/>
            <person name="Cummings L.M."/>
            <person name="Florens L."/>
            <person name="Yates J.R."/>
            <person name="Raine J.D."/>
            <person name="Sinden R.E."/>
            <person name="Harris M.A."/>
            <person name="Cunningham D.A."/>
            <person name="Preiser P.R."/>
            <person name="Bergman L.W."/>
            <person name="Vaidya A.B."/>
            <person name="van Lin L.H."/>
            <person name="Janse C.J."/>
            <person name="Waters A.P."/>
            <person name="Smith H.O."/>
            <person name="White O.R."/>
            <person name="Salzberg S.L."/>
            <person name="Venter J.C."/>
            <person name="Fraser C.M."/>
            <person name="Hoffman S.L."/>
            <person name="Gardner M.J."/>
            <person name="Carucci D.J."/>
        </authorList>
    </citation>
    <scope>NUCLEOTIDE SEQUENCE [LARGE SCALE GENOMIC DNA]</scope>
    <source>
        <strain evidence="1 2">17XNL</strain>
    </source>
</reference>
<dbReference type="EMBL" id="AABL01000263">
    <property type="protein sequence ID" value="EAA19682.1"/>
    <property type="molecule type" value="Genomic_DNA"/>
</dbReference>
<dbReference type="InParanoid" id="Q7RQW0"/>
<evidence type="ECO:0000313" key="2">
    <source>
        <dbReference type="Proteomes" id="UP000008553"/>
    </source>
</evidence>
<organism evidence="1 2">
    <name type="scientific">Plasmodium yoelii yoelii</name>
    <dbReference type="NCBI Taxonomy" id="73239"/>
    <lineage>
        <taxon>Eukaryota</taxon>
        <taxon>Sar</taxon>
        <taxon>Alveolata</taxon>
        <taxon>Apicomplexa</taxon>
        <taxon>Aconoidasida</taxon>
        <taxon>Haemosporida</taxon>
        <taxon>Plasmodiidae</taxon>
        <taxon>Plasmodium</taxon>
        <taxon>Plasmodium (Vinckeia)</taxon>
    </lineage>
</organism>
<gene>
    <name evidence="1" type="ORF">PY00980</name>
</gene>
<dbReference type="PaxDb" id="73239-Q7RQW0"/>
<keyword evidence="2" id="KW-1185">Reference proteome</keyword>
<dbReference type="AlphaFoldDB" id="Q7RQW0"/>